<feature type="domain" description="MoaB/Mog" evidence="5">
    <location>
        <begin position="177"/>
        <end position="315"/>
    </location>
</feature>
<accession>A0A2S9J870</accession>
<dbReference type="CDD" id="cd00887">
    <property type="entry name" value="MoeA"/>
    <property type="match status" value="1"/>
</dbReference>
<dbReference type="NCBIfam" id="TIGR00177">
    <property type="entry name" value="molyb_syn"/>
    <property type="match status" value="1"/>
</dbReference>
<dbReference type="EMBL" id="PVBQ01000002">
    <property type="protein sequence ID" value="PRD48971.1"/>
    <property type="molecule type" value="Genomic_DNA"/>
</dbReference>
<dbReference type="InterPro" id="IPR001453">
    <property type="entry name" value="MoaB/Mog_dom"/>
</dbReference>
<comment type="similarity">
    <text evidence="2 4">Belongs to the MoeA family.</text>
</comment>
<keyword evidence="7" id="KW-1185">Reference proteome</keyword>
<protein>
    <recommendedName>
        <fullName evidence="4">Molybdopterin molybdenumtransferase</fullName>
        <ecNumber evidence="4">2.10.1.1</ecNumber>
    </recommendedName>
</protein>
<evidence type="ECO:0000256" key="3">
    <source>
        <dbReference type="ARBA" id="ARBA00047317"/>
    </source>
</evidence>
<dbReference type="GO" id="GO:0046872">
    <property type="term" value="F:metal ion binding"/>
    <property type="evidence" value="ECO:0007669"/>
    <property type="project" value="UniProtKB-UniRule"/>
</dbReference>
<name>A0A2S9J870_9SPHI</name>
<sequence>MLTYLEARDAIRHIAKPFATERVKLSQALNRVLAQPVYADRDYPPFNRAAMDGIAIRFCDWDEGTREFHIQQTIFAGMGVSTSLMKRACYKIMTGAACPNTVDTVIRMEDLAFTERGTVIVRSESISIGQHIARQGEDLAKGELTFTAPRICDVSLIGVLAALGIDDVPVYAMPTVAIITTGNEVIAVDQQPRHFQIRNSNRHLLQALCQQWQLPVQYCQHVSDDPKALSATLNESLKYQLILINGGVSAGDADYVPQILQAMGINILFHKVSIKPGKPLLAASLPSGTMIFALPGNPISCFMTFKLFVEEYLHHCLNFSKERFIKTTLKNLRSKKSALDEFFPVFRSPDNEGHIWKPNHGSGDITATVGCDGIGWHPHHKQVIHADDTIAVLSLQPFFNVT</sequence>
<dbReference type="AlphaFoldDB" id="A0A2S9J870"/>
<comment type="caution">
    <text evidence="6">The sequence shown here is derived from an EMBL/GenBank/DDBJ whole genome shotgun (WGS) entry which is preliminary data.</text>
</comment>
<gene>
    <name evidence="6" type="ORF">C5745_03265</name>
</gene>
<dbReference type="InterPro" id="IPR005110">
    <property type="entry name" value="MoeA_linker/N"/>
</dbReference>
<evidence type="ECO:0000313" key="7">
    <source>
        <dbReference type="Proteomes" id="UP000239711"/>
    </source>
</evidence>
<dbReference type="OrthoDB" id="9804758at2"/>
<evidence type="ECO:0000313" key="6">
    <source>
        <dbReference type="EMBL" id="PRD48971.1"/>
    </source>
</evidence>
<dbReference type="GO" id="GO:0005829">
    <property type="term" value="C:cytosol"/>
    <property type="evidence" value="ECO:0007669"/>
    <property type="project" value="TreeGrafter"/>
</dbReference>
<dbReference type="Gene3D" id="2.40.340.10">
    <property type="entry name" value="MoeA, C-terminal, domain IV"/>
    <property type="match status" value="1"/>
</dbReference>
<evidence type="ECO:0000256" key="4">
    <source>
        <dbReference type="RuleBase" id="RU365090"/>
    </source>
</evidence>
<dbReference type="InterPro" id="IPR036135">
    <property type="entry name" value="MoeA_linker/N_sf"/>
</dbReference>
<dbReference type="SMART" id="SM00852">
    <property type="entry name" value="MoCF_biosynth"/>
    <property type="match status" value="1"/>
</dbReference>
<dbReference type="GO" id="GO:0061599">
    <property type="term" value="F:molybdopterin molybdotransferase activity"/>
    <property type="evidence" value="ECO:0007669"/>
    <property type="project" value="UniProtKB-UniRule"/>
</dbReference>
<keyword evidence="4" id="KW-0500">Molybdenum</keyword>
<organism evidence="6 7">
    <name type="scientific">Sphingobacterium haloxyli</name>
    <dbReference type="NCBI Taxonomy" id="2100533"/>
    <lineage>
        <taxon>Bacteria</taxon>
        <taxon>Pseudomonadati</taxon>
        <taxon>Bacteroidota</taxon>
        <taxon>Sphingobacteriia</taxon>
        <taxon>Sphingobacteriales</taxon>
        <taxon>Sphingobacteriaceae</taxon>
        <taxon>Sphingobacterium</taxon>
    </lineage>
</organism>
<evidence type="ECO:0000256" key="1">
    <source>
        <dbReference type="ARBA" id="ARBA00002901"/>
    </source>
</evidence>
<dbReference type="RefSeq" id="WP_105715536.1">
    <property type="nucleotide sequence ID" value="NZ_PVBQ01000002.1"/>
</dbReference>
<keyword evidence="4" id="KW-0479">Metal-binding</keyword>
<dbReference type="SUPFAM" id="SSF53218">
    <property type="entry name" value="Molybdenum cofactor biosynthesis proteins"/>
    <property type="match status" value="1"/>
</dbReference>
<dbReference type="Gene3D" id="2.170.190.11">
    <property type="entry name" value="Molybdopterin biosynthesis moea protein, domain 3"/>
    <property type="match status" value="1"/>
</dbReference>
<comment type="pathway">
    <text evidence="4">Cofactor biosynthesis; molybdopterin biosynthesis.</text>
</comment>
<dbReference type="InterPro" id="IPR036425">
    <property type="entry name" value="MoaB/Mog-like_dom_sf"/>
</dbReference>
<proteinExistence type="inferred from homology"/>
<dbReference type="InterPro" id="IPR038987">
    <property type="entry name" value="MoeA-like"/>
</dbReference>
<keyword evidence="4" id="KW-0501">Molybdenum cofactor biosynthesis</keyword>
<dbReference type="EC" id="2.10.1.1" evidence="4"/>
<dbReference type="InterPro" id="IPR036688">
    <property type="entry name" value="MoeA_C_domain_IV_sf"/>
</dbReference>
<dbReference type="PANTHER" id="PTHR10192:SF5">
    <property type="entry name" value="GEPHYRIN"/>
    <property type="match status" value="1"/>
</dbReference>
<dbReference type="UniPathway" id="UPA00344"/>
<dbReference type="Proteomes" id="UP000239711">
    <property type="component" value="Unassembled WGS sequence"/>
</dbReference>
<reference evidence="6 7" key="1">
    <citation type="submission" date="2018-02" db="EMBL/GenBank/DDBJ databases">
        <title>The draft genome of Sphingobacterium sp. 5JN-11.</title>
        <authorList>
            <person name="Liu L."/>
            <person name="Li L."/>
            <person name="Liang L."/>
            <person name="Zhang X."/>
            <person name="Wang T."/>
        </authorList>
    </citation>
    <scope>NUCLEOTIDE SEQUENCE [LARGE SCALE GENOMIC DNA]</scope>
    <source>
        <strain evidence="6 7">5JN-11</strain>
    </source>
</reference>
<keyword evidence="4" id="KW-0808">Transferase</keyword>
<dbReference type="PANTHER" id="PTHR10192">
    <property type="entry name" value="MOLYBDOPTERIN BIOSYNTHESIS PROTEIN"/>
    <property type="match status" value="1"/>
</dbReference>
<dbReference type="Pfam" id="PF03453">
    <property type="entry name" value="MoeA_N"/>
    <property type="match status" value="1"/>
</dbReference>
<comment type="function">
    <text evidence="1 4">Catalyzes the insertion of molybdate into adenylated molybdopterin with the concomitant release of AMP.</text>
</comment>
<dbReference type="GO" id="GO:0006777">
    <property type="term" value="P:Mo-molybdopterin cofactor biosynthetic process"/>
    <property type="evidence" value="ECO:0007669"/>
    <property type="project" value="UniProtKB-UniRule"/>
</dbReference>
<dbReference type="Pfam" id="PF00994">
    <property type="entry name" value="MoCF_biosynth"/>
    <property type="match status" value="1"/>
</dbReference>
<keyword evidence="4" id="KW-0460">Magnesium</keyword>
<evidence type="ECO:0000259" key="5">
    <source>
        <dbReference type="SMART" id="SM00852"/>
    </source>
</evidence>
<comment type="cofactor">
    <cofactor evidence="4">
        <name>Mg(2+)</name>
        <dbReference type="ChEBI" id="CHEBI:18420"/>
    </cofactor>
</comment>
<dbReference type="Gene3D" id="3.40.980.10">
    <property type="entry name" value="MoaB/Mog-like domain"/>
    <property type="match status" value="1"/>
</dbReference>
<evidence type="ECO:0000256" key="2">
    <source>
        <dbReference type="ARBA" id="ARBA00010763"/>
    </source>
</evidence>
<dbReference type="SUPFAM" id="SSF63882">
    <property type="entry name" value="MoeA N-terminal region -like"/>
    <property type="match status" value="1"/>
</dbReference>
<dbReference type="Gene3D" id="3.90.105.10">
    <property type="entry name" value="Molybdopterin biosynthesis moea protein, domain 2"/>
    <property type="match status" value="1"/>
</dbReference>
<comment type="catalytic activity">
    <reaction evidence="3">
        <text>adenylyl-molybdopterin + molybdate = Mo-molybdopterin + AMP + H(+)</text>
        <dbReference type="Rhea" id="RHEA:35047"/>
        <dbReference type="ChEBI" id="CHEBI:15378"/>
        <dbReference type="ChEBI" id="CHEBI:36264"/>
        <dbReference type="ChEBI" id="CHEBI:62727"/>
        <dbReference type="ChEBI" id="CHEBI:71302"/>
        <dbReference type="ChEBI" id="CHEBI:456215"/>
        <dbReference type="EC" id="2.10.1.1"/>
    </reaction>
</comment>